<dbReference type="PANTHER" id="PTHR47160:SF10">
    <property type="entry name" value="MULE TRANSPOSASE DOMAIN-CONTAINING PROTEIN"/>
    <property type="match status" value="1"/>
</dbReference>
<dbReference type="EMBL" id="LLXI01002500">
    <property type="protein sequence ID" value="PKY57294.1"/>
    <property type="molecule type" value="Genomic_DNA"/>
</dbReference>
<dbReference type="AlphaFoldDB" id="A0A2I1HEK3"/>
<evidence type="ECO:0000259" key="1">
    <source>
        <dbReference type="Pfam" id="PF10551"/>
    </source>
</evidence>
<comment type="caution">
    <text evidence="2">The sequence shown here is derived from an EMBL/GenBank/DDBJ whole genome shotgun (WGS) entry which is preliminary data.</text>
</comment>
<dbReference type="VEuPathDB" id="FungiDB:RhiirA1_353278"/>
<accession>A0A2I1HEK3</accession>
<gene>
    <name evidence="2" type="ORF">RhiirA4_331280</name>
</gene>
<protein>
    <recommendedName>
        <fullName evidence="1">MULE transposase domain-containing protein</fullName>
    </recommendedName>
</protein>
<name>A0A2I1HEK3_9GLOM</name>
<sequence length="290" mass="33351">MDGTFKTVPVIFSQLYTIHAPVGGDNSRVLPLVYSLVTSKSVEIYRCLFEELLDLAIENSIDLQPSVILTDFEQASIIASHLVFPSIRNKGCFFHLGQSGWRKIQSLGLATRYGDDEQFSLMLRHLFALAFLPSDEIPEAFNALKLEMPPEADEVVKWFEEIYVLGKIRRHLRNGNTIRSDPLFPPQLWSVYDSIETGVPRTQNIAEAWHRRWDILLGQSHVGLYTMIEQLQKEQQSVELQIECIIRGEQRPPTKKALIDREKRIMTICNDRENRSLMEFLRGIAHNLSL</sequence>
<dbReference type="Proteomes" id="UP000234323">
    <property type="component" value="Unassembled WGS sequence"/>
</dbReference>
<proteinExistence type="predicted"/>
<dbReference type="InterPro" id="IPR018289">
    <property type="entry name" value="MULE_transposase_dom"/>
</dbReference>
<dbReference type="Pfam" id="PF10551">
    <property type="entry name" value="MULE"/>
    <property type="match status" value="1"/>
</dbReference>
<keyword evidence="3" id="KW-1185">Reference proteome</keyword>
<evidence type="ECO:0000313" key="3">
    <source>
        <dbReference type="Proteomes" id="UP000234323"/>
    </source>
</evidence>
<feature type="domain" description="MULE transposase" evidence="1">
    <location>
        <begin position="1"/>
        <end position="97"/>
    </location>
</feature>
<organism evidence="2 3">
    <name type="scientific">Rhizophagus irregularis</name>
    <dbReference type="NCBI Taxonomy" id="588596"/>
    <lineage>
        <taxon>Eukaryota</taxon>
        <taxon>Fungi</taxon>
        <taxon>Fungi incertae sedis</taxon>
        <taxon>Mucoromycota</taxon>
        <taxon>Glomeromycotina</taxon>
        <taxon>Glomeromycetes</taxon>
        <taxon>Glomerales</taxon>
        <taxon>Glomeraceae</taxon>
        <taxon>Rhizophagus</taxon>
    </lineage>
</organism>
<evidence type="ECO:0000313" key="2">
    <source>
        <dbReference type="EMBL" id="PKY57294.1"/>
    </source>
</evidence>
<dbReference type="PANTHER" id="PTHR47160">
    <property type="entry name" value="PUTATIVE-RELATED"/>
    <property type="match status" value="1"/>
</dbReference>
<reference evidence="2 3" key="1">
    <citation type="submission" date="2015-10" db="EMBL/GenBank/DDBJ databases">
        <title>Genome analyses suggest a sexual origin of heterokaryosis in a supposedly ancient asexual fungus.</title>
        <authorList>
            <person name="Ropars J."/>
            <person name="Sedzielewska K."/>
            <person name="Noel J."/>
            <person name="Charron P."/>
            <person name="Farinelli L."/>
            <person name="Marton T."/>
            <person name="Kruger M."/>
            <person name="Pelin A."/>
            <person name="Brachmann A."/>
            <person name="Corradi N."/>
        </authorList>
    </citation>
    <scope>NUCLEOTIDE SEQUENCE [LARGE SCALE GENOMIC DNA]</scope>
    <source>
        <strain evidence="2 3">A4</strain>
    </source>
</reference>